<proteinExistence type="predicted"/>
<reference evidence="2" key="1">
    <citation type="submission" date="2025-08" db="UniProtKB">
        <authorList>
            <consortium name="RefSeq"/>
        </authorList>
    </citation>
    <scope>IDENTIFICATION</scope>
</reference>
<dbReference type="OrthoDB" id="331029at2759"/>
<accession>A0A6P6RZ84</accession>
<evidence type="ECO:0000313" key="2">
    <source>
        <dbReference type="RefSeq" id="XP_026192829.1"/>
    </source>
</evidence>
<dbReference type="AlphaFoldDB" id="A0A6P6RZ84"/>
<dbReference type="RefSeq" id="XP_026192829.1">
    <property type="nucleotide sequence ID" value="XM_026337044.1"/>
</dbReference>
<dbReference type="GeneID" id="34621537"/>
<keyword evidence="1" id="KW-1185">Reference proteome</keyword>
<protein>
    <submittedName>
        <fullName evidence="2">Uncharacterized protein LOC34621537</fullName>
    </submittedName>
</protein>
<gene>
    <name evidence="2" type="primary">LOC34621537</name>
</gene>
<name>A0A6P6RZ84_9EIME</name>
<sequence>MRVAVAVSVSVRAKRPPTSRGRPWPFLFVQCSTCYVGDLGGACCALQLSLSDTSMSPLQRSLVVKALVEDCQDLRLTASNLQEELDECPASHVLARGRLQQQLQHVLQQACELLLLRHCCTAQAFPLPFMIDFSAPALCPSPQDYVSRLRHHYLRQQQPQQHEDGPLGSLPPDLCLLVDKGRRSTQWIVSSVCSSSNRLLLLLRLLPMLNDACTSLLLQGLLSAPDVLSEACQCADDILASARASAATANGEDGLSSSLFEEVMRSSGTTAAALASVQEGMLLHALLHPPEGNERATLCALLLLGTLRVFRASGPSRAAVLCTFADILCWGMQQRNAADIAKHTVCRFGAARAGSCLLALLTLHLPKAEALANPGQVDVITRFLGLITDALVTLLAGGMQQQSAAQHIWRLRPLIRCLLQQARQCPAWAATVTTKVTTLLGEAEAKSFLVSLISTSEF</sequence>
<organism evidence="1 2">
    <name type="scientific">Cyclospora cayetanensis</name>
    <dbReference type="NCBI Taxonomy" id="88456"/>
    <lineage>
        <taxon>Eukaryota</taxon>
        <taxon>Sar</taxon>
        <taxon>Alveolata</taxon>
        <taxon>Apicomplexa</taxon>
        <taxon>Conoidasida</taxon>
        <taxon>Coccidia</taxon>
        <taxon>Eucoccidiorida</taxon>
        <taxon>Eimeriorina</taxon>
        <taxon>Eimeriidae</taxon>
        <taxon>Cyclospora</taxon>
    </lineage>
</organism>
<dbReference type="Proteomes" id="UP000515125">
    <property type="component" value="Unplaced"/>
</dbReference>
<evidence type="ECO:0000313" key="1">
    <source>
        <dbReference type="Proteomes" id="UP000515125"/>
    </source>
</evidence>